<dbReference type="OrthoDB" id="291979at2759"/>
<dbReference type="EMBL" id="MPUH01000788">
    <property type="protein sequence ID" value="OMJ73899.1"/>
    <property type="molecule type" value="Genomic_DNA"/>
</dbReference>
<dbReference type="InterPro" id="IPR000182">
    <property type="entry name" value="GNAT_dom"/>
</dbReference>
<dbReference type="SUPFAM" id="SSF55729">
    <property type="entry name" value="Acyl-CoA N-acyltransferases (Nat)"/>
    <property type="match status" value="1"/>
</dbReference>
<dbReference type="AlphaFoldDB" id="A0A1R2BAV0"/>
<comment type="caution">
    <text evidence="2">The sequence shown here is derived from an EMBL/GenBank/DDBJ whole genome shotgun (WGS) entry which is preliminary data.</text>
</comment>
<proteinExistence type="predicted"/>
<dbReference type="GO" id="GO:0016747">
    <property type="term" value="F:acyltransferase activity, transferring groups other than amino-acyl groups"/>
    <property type="evidence" value="ECO:0007669"/>
    <property type="project" value="InterPro"/>
</dbReference>
<dbReference type="Pfam" id="PF00583">
    <property type="entry name" value="Acetyltransf_1"/>
    <property type="match status" value="1"/>
</dbReference>
<evidence type="ECO:0000313" key="3">
    <source>
        <dbReference type="Proteomes" id="UP000187209"/>
    </source>
</evidence>
<sequence length="149" mass="17366">MEIRKGEIKDLDVLVDFACSMAFETEEKRLNSETVRKGVRILIENPKKGNYYVAEIDGKVVGCLMVNLQWVDWQEVYYYYIQSVYTDINYRGRGVFKALYHHVLNEASQKSASLRLYADTDNLKAIEVYKRLGMSATEYKFLDVDFAFS</sequence>
<evidence type="ECO:0000313" key="2">
    <source>
        <dbReference type="EMBL" id="OMJ73899.1"/>
    </source>
</evidence>
<name>A0A1R2BAV0_9CILI</name>
<evidence type="ECO:0000259" key="1">
    <source>
        <dbReference type="PROSITE" id="PS51186"/>
    </source>
</evidence>
<reference evidence="2 3" key="1">
    <citation type="submission" date="2016-11" db="EMBL/GenBank/DDBJ databases">
        <title>The macronuclear genome of Stentor coeruleus: a giant cell with tiny introns.</title>
        <authorList>
            <person name="Slabodnick M."/>
            <person name="Ruby J.G."/>
            <person name="Reiff S.B."/>
            <person name="Swart E.C."/>
            <person name="Gosai S."/>
            <person name="Prabakaran S."/>
            <person name="Witkowska E."/>
            <person name="Larue G.E."/>
            <person name="Fisher S."/>
            <person name="Freeman R.M."/>
            <person name="Gunawardena J."/>
            <person name="Chu W."/>
            <person name="Stover N.A."/>
            <person name="Gregory B.D."/>
            <person name="Nowacki M."/>
            <person name="Derisi J."/>
            <person name="Roy S.W."/>
            <person name="Marshall W.F."/>
            <person name="Sood P."/>
        </authorList>
    </citation>
    <scope>NUCLEOTIDE SEQUENCE [LARGE SCALE GENOMIC DNA]</scope>
    <source>
        <strain evidence="2">WM001</strain>
    </source>
</reference>
<organism evidence="2 3">
    <name type="scientific">Stentor coeruleus</name>
    <dbReference type="NCBI Taxonomy" id="5963"/>
    <lineage>
        <taxon>Eukaryota</taxon>
        <taxon>Sar</taxon>
        <taxon>Alveolata</taxon>
        <taxon>Ciliophora</taxon>
        <taxon>Postciliodesmatophora</taxon>
        <taxon>Heterotrichea</taxon>
        <taxon>Heterotrichida</taxon>
        <taxon>Stentoridae</taxon>
        <taxon>Stentor</taxon>
    </lineage>
</organism>
<dbReference type="CDD" id="cd04301">
    <property type="entry name" value="NAT_SF"/>
    <property type="match status" value="1"/>
</dbReference>
<feature type="domain" description="N-acetyltransferase" evidence="1">
    <location>
        <begin position="1"/>
        <end position="149"/>
    </location>
</feature>
<keyword evidence="3" id="KW-1185">Reference proteome</keyword>
<accession>A0A1R2BAV0</accession>
<dbReference type="PROSITE" id="PS51186">
    <property type="entry name" value="GNAT"/>
    <property type="match status" value="1"/>
</dbReference>
<dbReference type="Gene3D" id="3.40.630.30">
    <property type="match status" value="1"/>
</dbReference>
<gene>
    <name evidence="2" type="ORF">SteCoe_27317</name>
</gene>
<dbReference type="Proteomes" id="UP000187209">
    <property type="component" value="Unassembled WGS sequence"/>
</dbReference>
<dbReference type="InterPro" id="IPR016181">
    <property type="entry name" value="Acyl_CoA_acyltransferase"/>
</dbReference>
<protein>
    <recommendedName>
        <fullName evidence="1">N-acetyltransferase domain-containing protein</fullName>
    </recommendedName>
</protein>